<evidence type="ECO:0000313" key="1">
    <source>
        <dbReference type="EMBL" id="AHH11188.1"/>
    </source>
</evidence>
<dbReference type="EMBL" id="CP005747">
    <property type="protein sequence ID" value="AHH11188.1"/>
    <property type="molecule type" value="Genomic_DNA"/>
</dbReference>
<organism evidence="1">
    <name type="scientific">Borrelia coriaceae ATCC 43381</name>
    <dbReference type="NCBI Taxonomy" id="1408429"/>
    <lineage>
        <taxon>Bacteria</taxon>
        <taxon>Pseudomonadati</taxon>
        <taxon>Spirochaetota</taxon>
        <taxon>Spirochaetia</taxon>
        <taxon>Spirochaetales</taxon>
        <taxon>Borreliaceae</taxon>
        <taxon>Borrelia</taxon>
    </lineage>
</organism>
<keyword evidence="1" id="KW-0614">Plasmid</keyword>
<gene>
    <name evidence="1" type="ORF">BCO_0004402</name>
</gene>
<geneLocation type="plasmid" evidence="1">
    <name>unnamed</name>
</geneLocation>
<dbReference type="HOGENOM" id="CLU_020855_2_0_12"/>
<dbReference type="NCBIfam" id="NF047534">
    <property type="entry name" value="lipo_BTA121_dup"/>
    <property type="match status" value="3"/>
</dbReference>
<dbReference type="RefSeq" id="WP_155806445.1">
    <property type="nucleotide sequence ID" value="NZ_CP005747.1"/>
</dbReference>
<proteinExistence type="predicted"/>
<sequence length="492" mass="56611">MMKVKHLSLLIVLILMPLLLLLISCNSSTDLKKDTVDMVSNIRMQAYSEKREVKFHNVFDIFGLSYDDRQVMLKIQGVVTNPNIGKDKNYKTYTDSQFYDLINILGELRVKSIIKSYLEASKIQSNVQKAFEKALNNIYDDKKKLSLQSKLNDIKDGYNLNLKELFNERSVDDVYAKIANNTYMSQVIANANAQLSQLRSHVRGVANDKDVYLQLSANEQDVIDDIKGIVTNPAVAKDYDYETSTDSKFYDLLNTLDILKVREMIEAYLREARKRAEKYAEVKSIIDSIEDSVLREKLQKLLDDKHDLYKVTLKRIFNSSNSDFIYQEVVHGDYIPLFGDFRDDIAGIKNFEDIYKGLSSDEQALIEDIRSNDTERSKLKFKALLGRLGSKAISEIIAFHLNVLQEKEAAKSVLGNVPKGDEKEDLVQQFERYVYNYDLHLEWCFQDSNPYNRIKNSKYASNFTKIKEEALKLTPVNEVGNADGDLHIKDNK</sequence>
<protein>
    <recommendedName>
        <fullName evidence="2">Lipoprotein</fullName>
    </recommendedName>
</protein>
<name>W5SWV5_9SPIR</name>
<dbReference type="PROSITE" id="PS51257">
    <property type="entry name" value="PROKAR_LIPOPROTEIN"/>
    <property type="match status" value="1"/>
</dbReference>
<reference evidence="1" key="1">
    <citation type="submission" date="2013-04" db="EMBL/GenBank/DDBJ databases">
        <title>Comparative Genomics of Relapsing Fever Spirochetes.</title>
        <authorList>
            <person name="Schwan T.G."/>
            <person name="Raffel S.J."/>
            <person name="Porcella S.F."/>
            <person name="Martens C.A."/>
            <person name="Bruno D.P."/>
            <person name="Ricklefs S.M."/>
            <person name="Barbian K.B."/>
        </authorList>
    </citation>
    <scope>NUCLEOTIDE SEQUENCE</scope>
    <source>
        <strain evidence="1">Co53</strain>
        <plasmid evidence="1">unnamed</plasmid>
    </source>
</reference>
<evidence type="ECO:0008006" key="2">
    <source>
        <dbReference type="Google" id="ProtNLM"/>
    </source>
</evidence>
<dbReference type="AlphaFoldDB" id="W5SWV5"/>
<accession>W5SWV5</accession>
<dbReference type="OrthoDB" id="351350at2"/>